<sequence>MESQLKVSENEHRFYWELFNFLDGDNCGILSMNQVYELFVTSGLSQEVLHQIFELSGAKQAGHFGRTQFFIALKFIAAAQNNFALVNEIWTAGIELPYPRNIKSNYNNNSIINSYSNYNNRNSSSNYNHLYNNNNSNCNNNFNNNSNNNNKFF</sequence>
<evidence type="ECO:0000313" key="4">
    <source>
        <dbReference type="Proteomes" id="UP000015101"/>
    </source>
</evidence>
<reference evidence="2 4" key="2">
    <citation type="journal article" date="2013" name="Nature">
        <title>Insights into bilaterian evolution from three spiralian genomes.</title>
        <authorList>
            <person name="Simakov O."/>
            <person name="Marletaz F."/>
            <person name="Cho S.J."/>
            <person name="Edsinger-Gonzales E."/>
            <person name="Havlak P."/>
            <person name="Hellsten U."/>
            <person name="Kuo D.H."/>
            <person name="Larsson T."/>
            <person name="Lv J."/>
            <person name="Arendt D."/>
            <person name="Savage R."/>
            <person name="Osoegawa K."/>
            <person name="de Jong P."/>
            <person name="Grimwood J."/>
            <person name="Chapman J.A."/>
            <person name="Shapiro H."/>
            <person name="Aerts A."/>
            <person name="Otillar R.P."/>
            <person name="Terry A.Y."/>
            <person name="Boore J.L."/>
            <person name="Grigoriev I.V."/>
            <person name="Lindberg D.R."/>
            <person name="Seaver E.C."/>
            <person name="Weisblat D.A."/>
            <person name="Putnam N.H."/>
            <person name="Rokhsar D.S."/>
        </authorList>
    </citation>
    <scope>NUCLEOTIDE SEQUENCE</scope>
</reference>
<dbReference type="EMBL" id="KB096590">
    <property type="protein sequence ID" value="ESO03749.1"/>
    <property type="molecule type" value="Genomic_DNA"/>
</dbReference>
<dbReference type="GeneID" id="20204546"/>
<name>T1F6U7_HELRO</name>
<evidence type="ECO:0000313" key="3">
    <source>
        <dbReference type="EnsemblMetazoa" id="HelroP173450"/>
    </source>
</evidence>
<evidence type="ECO:0000313" key="2">
    <source>
        <dbReference type="EMBL" id="ESO03749.1"/>
    </source>
</evidence>
<protein>
    <recommendedName>
        <fullName evidence="1">EH domain-containing protein</fullName>
    </recommendedName>
</protein>
<dbReference type="Gene3D" id="1.10.238.10">
    <property type="entry name" value="EF-hand"/>
    <property type="match status" value="1"/>
</dbReference>
<dbReference type="AlphaFoldDB" id="T1F6U7"/>
<dbReference type="Pfam" id="PF12763">
    <property type="entry name" value="EH"/>
    <property type="match status" value="1"/>
</dbReference>
<dbReference type="EnsemblMetazoa" id="HelroT173450">
    <property type="protein sequence ID" value="HelroP173450"/>
    <property type="gene ID" value="HelroG173450"/>
</dbReference>
<dbReference type="InParanoid" id="T1F6U7"/>
<dbReference type="InterPro" id="IPR011992">
    <property type="entry name" value="EF-hand-dom_pair"/>
</dbReference>
<dbReference type="STRING" id="6412.T1F6U7"/>
<gene>
    <name evidence="3" type="primary">20204546</name>
    <name evidence="2" type="ORF">HELRODRAFT_173450</name>
</gene>
<organism evidence="3 4">
    <name type="scientific">Helobdella robusta</name>
    <name type="common">Californian leech</name>
    <dbReference type="NCBI Taxonomy" id="6412"/>
    <lineage>
        <taxon>Eukaryota</taxon>
        <taxon>Metazoa</taxon>
        <taxon>Spiralia</taxon>
        <taxon>Lophotrochozoa</taxon>
        <taxon>Annelida</taxon>
        <taxon>Clitellata</taxon>
        <taxon>Hirudinea</taxon>
        <taxon>Rhynchobdellida</taxon>
        <taxon>Glossiphoniidae</taxon>
        <taxon>Helobdella</taxon>
    </lineage>
</organism>
<dbReference type="CDD" id="cd00052">
    <property type="entry name" value="EH"/>
    <property type="match status" value="1"/>
</dbReference>
<dbReference type="PANTHER" id="PTHR11216:SF174">
    <property type="entry name" value="GH06923P"/>
    <property type="match status" value="1"/>
</dbReference>
<dbReference type="KEGG" id="hro:HELRODRAFT_173450"/>
<dbReference type="PANTHER" id="PTHR11216">
    <property type="entry name" value="EH DOMAIN"/>
    <property type="match status" value="1"/>
</dbReference>
<dbReference type="RefSeq" id="XP_009018306.1">
    <property type="nucleotide sequence ID" value="XM_009020058.1"/>
</dbReference>
<dbReference type="Proteomes" id="UP000015101">
    <property type="component" value="Unassembled WGS sequence"/>
</dbReference>
<reference evidence="3" key="3">
    <citation type="submission" date="2015-06" db="UniProtKB">
        <authorList>
            <consortium name="EnsemblMetazoa"/>
        </authorList>
    </citation>
    <scope>IDENTIFICATION</scope>
</reference>
<reference evidence="4" key="1">
    <citation type="submission" date="2012-12" db="EMBL/GenBank/DDBJ databases">
        <authorList>
            <person name="Hellsten U."/>
            <person name="Grimwood J."/>
            <person name="Chapman J.A."/>
            <person name="Shapiro H."/>
            <person name="Aerts A."/>
            <person name="Otillar R.P."/>
            <person name="Terry A.Y."/>
            <person name="Boore J.L."/>
            <person name="Simakov O."/>
            <person name="Marletaz F."/>
            <person name="Cho S.-J."/>
            <person name="Edsinger-Gonzales E."/>
            <person name="Havlak P."/>
            <person name="Kuo D.-H."/>
            <person name="Larsson T."/>
            <person name="Lv J."/>
            <person name="Arendt D."/>
            <person name="Savage R."/>
            <person name="Osoegawa K."/>
            <person name="de Jong P."/>
            <person name="Lindberg D.R."/>
            <person name="Seaver E.C."/>
            <person name="Weisblat D.A."/>
            <person name="Putnam N.H."/>
            <person name="Grigoriev I.V."/>
            <person name="Rokhsar D.S."/>
        </authorList>
    </citation>
    <scope>NUCLEOTIDE SEQUENCE</scope>
</reference>
<dbReference type="EMBL" id="AMQM01004541">
    <property type="status" value="NOT_ANNOTATED_CDS"/>
    <property type="molecule type" value="Genomic_DNA"/>
</dbReference>
<dbReference type="PROSITE" id="PS50031">
    <property type="entry name" value="EH"/>
    <property type="match status" value="1"/>
</dbReference>
<evidence type="ECO:0000259" key="1">
    <source>
        <dbReference type="PROSITE" id="PS50031"/>
    </source>
</evidence>
<dbReference type="OrthoDB" id="10045710at2759"/>
<dbReference type="InterPro" id="IPR000261">
    <property type="entry name" value="EH_dom"/>
</dbReference>
<dbReference type="SMART" id="SM00027">
    <property type="entry name" value="EH"/>
    <property type="match status" value="1"/>
</dbReference>
<dbReference type="HOGENOM" id="CLU_1715246_0_0_1"/>
<feature type="domain" description="EH" evidence="1">
    <location>
        <begin position="11"/>
        <end position="97"/>
    </location>
</feature>
<dbReference type="CTD" id="20204546"/>
<proteinExistence type="predicted"/>
<keyword evidence="4" id="KW-1185">Reference proteome</keyword>
<accession>T1F6U7</accession>
<dbReference type="SUPFAM" id="SSF47473">
    <property type="entry name" value="EF-hand"/>
    <property type="match status" value="1"/>
</dbReference>